<dbReference type="GO" id="GO:0016874">
    <property type="term" value="F:ligase activity"/>
    <property type="evidence" value="ECO:0007669"/>
    <property type="project" value="UniProtKB-KW"/>
</dbReference>
<dbReference type="InterPro" id="IPR007016">
    <property type="entry name" value="O-antigen_ligase-rel_domated"/>
</dbReference>
<keyword evidence="2 5" id="KW-0812">Transmembrane</keyword>
<feature type="transmembrane region" description="Helical" evidence="5">
    <location>
        <begin position="397"/>
        <end position="417"/>
    </location>
</feature>
<evidence type="ECO:0000259" key="6">
    <source>
        <dbReference type="Pfam" id="PF04932"/>
    </source>
</evidence>
<proteinExistence type="predicted"/>
<feature type="transmembrane region" description="Helical" evidence="5">
    <location>
        <begin position="158"/>
        <end position="177"/>
    </location>
</feature>
<dbReference type="GO" id="GO:0016020">
    <property type="term" value="C:membrane"/>
    <property type="evidence" value="ECO:0007669"/>
    <property type="project" value="UniProtKB-SubCell"/>
</dbReference>
<reference evidence="7" key="1">
    <citation type="submission" date="2023-07" db="EMBL/GenBank/DDBJ databases">
        <title>Genomic Encyclopedia of Type Strains, Phase IV (KMG-IV): sequencing the most valuable type-strain genomes for metagenomic binning, comparative biology and taxonomic classification.</title>
        <authorList>
            <person name="Goeker M."/>
        </authorList>
    </citation>
    <scope>NUCLEOTIDE SEQUENCE</scope>
    <source>
        <strain evidence="7">DSM 19569</strain>
    </source>
</reference>
<sequence>MALRRDTAGFGLDHAAGLNWLATGAPGAAVERASGRGAGRRNRPADLPRLGLAAIPWILLILLAPLSGEQLKLPGLDKAVWLGADLAALAFLVLRRDLTSTLFGSRPILLLWPALAMLSAAWSLTPGITAYHGLQLLATIVAGIALRATVGLSGIVRIVFLGLLGGQILSIVLGVAAPGMTRGLSGEWSGVYSHKNVLGSLMSLQLLCAACLFLQGWHRLLTGAAFLGALGLLASSHSATALVAGALGLAPLVVIIAWRQGNLVTGFCLGVAIALAGIGILIAATHGAALSTSLLSDLGKDTTLTGRTILWQFGIDQFWREPFIGIGYKAYWESPITTAPYLHFTTKQKVWFFHNNFIDIAVAFGTVGLLVFACVLLDTARRIIRHFARSPGYVEAWPILFLAQITVLICFECPLFVNHGVHQFLMAAILPVLRSRRAH</sequence>
<evidence type="ECO:0000256" key="5">
    <source>
        <dbReference type="SAM" id="Phobius"/>
    </source>
</evidence>
<dbReference type="EMBL" id="JAUSWL010000002">
    <property type="protein sequence ID" value="MDQ0542456.1"/>
    <property type="molecule type" value="Genomic_DNA"/>
</dbReference>
<keyword evidence="3 5" id="KW-1133">Transmembrane helix</keyword>
<dbReference type="Pfam" id="PF04932">
    <property type="entry name" value="Wzy_C"/>
    <property type="match status" value="1"/>
</dbReference>
<feature type="transmembrane region" description="Helical" evidence="5">
    <location>
        <begin position="107"/>
        <end position="124"/>
    </location>
</feature>
<evidence type="ECO:0000313" key="7">
    <source>
        <dbReference type="EMBL" id="MDQ0542456.1"/>
    </source>
</evidence>
<dbReference type="PANTHER" id="PTHR37422:SF13">
    <property type="entry name" value="LIPOPOLYSACCHARIDE BIOSYNTHESIS PROTEIN PA4999-RELATED"/>
    <property type="match status" value="1"/>
</dbReference>
<dbReference type="PANTHER" id="PTHR37422">
    <property type="entry name" value="TEICHURONIC ACID BIOSYNTHESIS PROTEIN TUAE"/>
    <property type="match status" value="1"/>
</dbReference>
<protein>
    <submittedName>
        <fullName evidence="7">O-antigen ligase</fullName>
    </submittedName>
</protein>
<feature type="transmembrane region" description="Helical" evidence="5">
    <location>
        <begin position="264"/>
        <end position="284"/>
    </location>
</feature>
<gene>
    <name evidence="7" type="ORF">QO001_001374</name>
</gene>
<feature type="transmembrane region" description="Helical" evidence="5">
    <location>
        <begin position="226"/>
        <end position="258"/>
    </location>
</feature>
<feature type="domain" description="O-antigen ligase-related" evidence="6">
    <location>
        <begin position="225"/>
        <end position="373"/>
    </location>
</feature>
<keyword evidence="4 5" id="KW-0472">Membrane</keyword>
<keyword evidence="7" id="KW-0436">Ligase</keyword>
<feature type="transmembrane region" description="Helical" evidence="5">
    <location>
        <begin position="50"/>
        <end position="67"/>
    </location>
</feature>
<dbReference type="Proteomes" id="UP001223420">
    <property type="component" value="Unassembled WGS sequence"/>
</dbReference>
<name>A0AAJ1TKQ6_9HYPH</name>
<organism evidence="7 8">
    <name type="scientific">Methylobacterium brachiatum</name>
    <dbReference type="NCBI Taxonomy" id="269660"/>
    <lineage>
        <taxon>Bacteria</taxon>
        <taxon>Pseudomonadati</taxon>
        <taxon>Pseudomonadota</taxon>
        <taxon>Alphaproteobacteria</taxon>
        <taxon>Hyphomicrobiales</taxon>
        <taxon>Methylobacteriaceae</taxon>
        <taxon>Methylobacterium</taxon>
    </lineage>
</organism>
<evidence type="ECO:0000256" key="3">
    <source>
        <dbReference type="ARBA" id="ARBA00022989"/>
    </source>
</evidence>
<evidence type="ECO:0000256" key="2">
    <source>
        <dbReference type="ARBA" id="ARBA00022692"/>
    </source>
</evidence>
<dbReference type="AlphaFoldDB" id="A0AAJ1TKQ6"/>
<accession>A0AAJ1TKQ6</accession>
<dbReference type="RefSeq" id="WP_230365780.1">
    <property type="nucleotide sequence ID" value="NZ_JAJALK010000003.1"/>
</dbReference>
<dbReference type="InterPro" id="IPR051533">
    <property type="entry name" value="WaaL-like"/>
</dbReference>
<evidence type="ECO:0000313" key="8">
    <source>
        <dbReference type="Proteomes" id="UP001223420"/>
    </source>
</evidence>
<comment type="subcellular location">
    <subcellularLocation>
        <location evidence="1">Membrane</location>
        <topology evidence="1">Multi-pass membrane protein</topology>
    </subcellularLocation>
</comment>
<feature type="transmembrane region" description="Helical" evidence="5">
    <location>
        <begin position="79"/>
        <end position="95"/>
    </location>
</feature>
<evidence type="ECO:0000256" key="4">
    <source>
        <dbReference type="ARBA" id="ARBA00023136"/>
    </source>
</evidence>
<feature type="transmembrane region" description="Helical" evidence="5">
    <location>
        <begin position="197"/>
        <end position="214"/>
    </location>
</feature>
<feature type="transmembrane region" description="Helical" evidence="5">
    <location>
        <begin position="357"/>
        <end position="377"/>
    </location>
</feature>
<comment type="caution">
    <text evidence="7">The sequence shown here is derived from an EMBL/GenBank/DDBJ whole genome shotgun (WGS) entry which is preliminary data.</text>
</comment>
<evidence type="ECO:0000256" key="1">
    <source>
        <dbReference type="ARBA" id="ARBA00004141"/>
    </source>
</evidence>